<comment type="caution">
    <text evidence="1">The sequence shown here is derived from an EMBL/GenBank/DDBJ whole genome shotgun (WGS) entry which is preliminary data.</text>
</comment>
<keyword evidence="2" id="KW-1185">Reference proteome</keyword>
<protein>
    <submittedName>
        <fullName evidence="1">Uncharacterized protein</fullName>
    </submittedName>
</protein>
<evidence type="ECO:0000313" key="2">
    <source>
        <dbReference type="Proteomes" id="UP000749559"/>
    </source>
</evidence>
<dbReference type="EMBL" id="CAIIXF020000005">
    <property type="protein sequence ID" value="CAH1782816.1"/>
    <property type="molecule type" value="Genomic_DNA"/>
</dbReference>
<evidence type="ECO:0000313" key="1">
    <source>
        <dbReference type="EMBL" id="CAH1782816.1"/>
    </source>
</evidence>
<name>A0A8S4NPM2_OWEFU</name>
<dbReference type="OrthoDB" id="8007085at2759"/>
<dbReference type="AlphaFoldDB" id="A0A8S4NPM2"/>
<accession>A0A8S4NPM2</accession>
<dbReference type="Proteomes" id="UP000749559">
    <property type="component" value="Unassembled WGS sequence"/>
</dbReference>
<reference evidence="1" key="1">
    <citation type="submission" date="2022-03" db="EMBL/GenBank/DDBJ databases">
        <authorList>
            <person name="Martin C."/>
        </authorList>
    </citation>
    <scope>NUCLEOTIDE SEQUENCE</scope>
</reference>
<gene>
    <name evidence="1" type="ORF">OFUS_LOCUS9225</name>
</gene>
<organism evidence="1 2">
    <name type="scientific">Owenia fusiformis</name>
    <name type="common">Polychaete worm</name>
    <dbReference type="NCBI Taxonomy" id="6347"/>
    <lineage>
        <taxon>Eukaryota</taxon>
        <taxon>Metazoa</taxon>
        <taxon>Spiralia</taxon>
        <taxon>Lophotrochozoa</taxon>
        <taxon>Annelida</taxon>
        <taxon>Polychaeta</taxon>
        <taxon>Sedentaria</taxon>
        <taxon>Canalipalpata</taxon>
        <taxon>Sabellida</taxon>
        <taxon>Oweniida</taxon>
        <taxon>Oweniidae</taxon>
        <taxon>Owenia</taxon>
    </lineage>
</organism>
<sequence>MFGPEVLTGLLPDDYIAHYCMLSAGVRILLQDKISPTELGHAAALLYNFYDLQESHYEVQHFLHIDGTTYASIKNLEMETDVWLMKFPVPTSTALRENTLHYTKRVRQRNETETLIEVRTITEHVVRLQVHESSLIVHIPNHVEHD</sequence>
<proteinExistence type="predicted"/>